<organism evidence="3 4">
    <name type="scientific">Aspergillus fumigatus</name>
    <name type="common">Neosartorya fumigata</name>
    <dbReference type="NCBI Taxonomy" id="746128"/>
    <lineage>
        <taxon>Eukaryota</taxon>
        <taxon>Fungi</taxon>
        <taxon>Dikarya</taxon>
        <taxon>Ascomycota</taxon>
        <taxon>Pezizomycotina</taxon>
        <taxon>Eurotiomycetes</taxon>
        <taxon>Eurotiomycetidae</taxon>
        <taxon>Eurotiales</taxon>
        <taxon>Aspergillaceae</taxon>
        <taxon>Aspergillus</taxon>
        <taxon>Aspergillus subgen. Fumigati</taxon>
    </lineage>
</organism>
<name>A0A9P8NQU3_ASPFM</name>
<dbReference type="Pfam" id="PF13472">
    <property type="entry name" value="Lipase_GDSL_2"/>
    <property type="match status" value="1"/>
</dbReference>
<evidence type="ECO:0000313" key="4">
    <source>
        <dbReference type="Proteomes" id="UP000813423"/>
    </source>
</evidence>
<feature type="signal peptide" evidence="1">
    <location>
        <begin position="1"/>
        <end position="23"/>
    </location>
</feature>
<dbReference type="PANTHER" id="PTHR43784">
    <property type="entry name" value="GDSL-LIKE LIPASE/ACYLHYDROLASE, PUTATIVE (AFU_ORTHOLOGUE AFUA_2G00820)-RELATED"/>
    <property type="match status" value="1"/>
</dbReference>
<dbReference type="SUPFAM" id="SSF52266">
    <property type="entry name" value="SGNH hydrolase"/>
    <property type="match status" value="1"/>
</dbReference>
<proteinExistence type="predicted"/>
<dbReference type="PANTHER" id="PTHR43784:SF3">
    <property type="entry name" value="GDSL FAMILY LIPASE"/>
    <property type="match status" value="1"/>
</dbReference>
<evidence type="ECO:0000256" key="1">
    <source>
        <dbReference type="SAM" id="SignalP"/>
    </source>
</evidence>
<dbReference type="InterPro" id="IPR036514">
    <property type="entry name" value="SGNH_hydro_sf"/>
</dbReference>
<evidence type="ECO:0000313" key="3">
    <source>
        <dbReference type="EMBL" id="KAH1911399.1"/>
    </source>
</evidence>
<dbReference type="AlphaFoldDB" id="A0A9P8NQU3"/>
<comment type="caution">
    <text evidence="3">The sequence shown here is derived from an EMBL/GenBank/DDBJ whole genome shotgun (WGS) entry which is preliminary data.</text>
</comment>
<accession>A0A9P8NQU3</accession>
<reference evidence="3" key="1">
    <citation type="submission" date="2021-08" db="EMBL/GenBank/DDBJ databases">
        <title>Global Aspergillus fumigatus from environmental and clinical sources.</title>
        <authorList>
            <person name="Barber A."/>
            <person name="Sae-Ong T."/>
        </authorList>
    </citation>
    <scope>NUCLEOTIDE SEQUENCE</scope>
    <source>
        <strain evidence="3">NRZ-2016-071</strain>
    </source>
</reference>
<dbReference type="EMBL" id="JAIBSC010000002">
    <property type="protein sequence ID" value="KAH1911399.1"/>
    <property type="molecule type" value="Genomic_DNA"/>
</dbReference>
<feature type="domain" description="SGNH hydrolase-type esterase" evidence="2">
    <location>
        <begin position="229"/>
        <end position="426"/>
    </location>
</feature>
<dbReference type="Proteomes" id="UP000813423">
    <property type="component" value="Unassembled WGS sequence"/>
</dbReference>
<dbReference type="InterPro" id="IPR013830">
    <property type="entry name" value="SGNH_hydro"/>
</dbReference>
<dbReference type="Gene3D" id="3.40.50.1110">
    <property type="entry name" value="SGNH hydrolase"/>
    <property type="match status" value="1"/>
</dbReference>
<keyword evidence="1" id="KW-0732">Signal</keyword>
<protein>
    <recommendedName>
        <fullName evidence="2">SGNH hydrolase-type esterase domain-containing protein</fullName>
    </recommendedName>
</protein>
<evidence type="ECO:0000259" key="2">
    <source>
        <dbReference type="Pfam" id="PF13472"/>
    </source>
</evidence>
<gene>
    <name evidence="3" type="ORF">KXV57_003104</name>
</gene>
<dbReference type="InterPro" id="IPR053140">
    <property type="entry name" value="GDSL_Rv0518-like"/>
</dbReference>
<feature type="chain" id="PRO_5040228018" description="SGNH hydrolase-type esterase domain-containing protein" evidence="1">
    <location>
        <begin position="24"/>
        <end position="496"/>
    </location>
</feature>
<sequence>MASILCRAVAALLLLLQFSTVWSLPLDISLAGDAGSSRKSHWVDIWTTMPQLVEPYNLPPAPYNSSTSIFNNSTIRQTIHVTLDADSIRLRLSNAFGLSDLAITSVAIGLPVDQKTGTSALEPGSSKKVLFSGNEEITIPNGALAVSDPIDFPVTAQSTLLIDIYLAQGQQGNAITGHPGSRTTSWLSFGNYVGANNLTDPSVMSVDHWYFISTVEAPLPPNARSFAIIGDSITDGRGSDTNGNNRWPDLLLARMQKYRPTSSIALLNQAAGGNRILADGLGPNVLSRLDRDVLAHSGVRYAMIFEGVNDIGVASADPAAQQRIGDELLVAFRQIATRVQAAGIPIFGATITPFGTPVGSNYTQPYSSDEREKTRQRVNDFIRSSGVFDAVLDFDKVLRDPRAPGVLAEEFDSGDHLHPNVRGYQALADHFPLEVFDRFHWYRLFNPYRCGEVAEKSMNIPHTDDERIQDTDALSLVSRRLRGADQSEHRSVPKKI</sequence>
<dbReference type="CDD" id="cd01830">
    <property type="entry name" value="XynE_like"/>
    <property type="match status" value="1"/>
</dbReference>